<accession>A0ABU2ZV84</accession>
<feature type="transmembrane region" description="Helical" evidence="6">
    <location>
        <begin position="328"/>
        <end position="348"/>
    </location>
</feature>
<proteinExistence type="predicted"/>
<comment type="caution">
    <text evidence="7">The sequence shown here is derived from an EMBL/GenBank/DDBJ whole genome shotgun (WGS) entry which is preliminary data.</text>
</comment>
<dbReference type="PANTHER" id="PTHR30250">
    <property type="entry name" value="PST FAMILY PREDICTED COLANIC ACID TRANSPORTER"/>
    <property type="match status" value="1"/>
</dbReference>
<evidence type="ECO:0000256" key="1">
    <source>
        <dbReference type="ARBA" id="ARBA00004651"/>
    </source>
</evidence>
<feature type="transmembrane region" description="Helical" evidence="6">
    <location>
        <begin position="360"/>
        <end position="384"/>
    </location>
</feature>
<keyword evidence="5 6" id="KW-0472">Membrane</keyword>
<evidence type="ECO:0008006" key="9">
    <source>
        <dbReference type="Google" id="ProtNLM"/>
    </source>
</evidence>
<evidence type="ECO:0000256" key="6">
    <source>
        <dbReference type="SAM" id="Phobius"/>
    </source>
</evidence>
<comment type="subcellular location">
    <subcellularLocation>
        <location evidence="1">Cell membrane</location>
        <topology evidence="1">Multi-pass membrane protein</topology>
    </subcellularLocation>
</comment>
<dbReference type="InterPro" id="IPR050833">
    <property type="entry name" value="Poly_Biosynth_Transport"/>
</dbReference>
<feature type="transmembrane region" description="Helical" evidence="6">
    <location>
        <begin position="390"/>
        <end position="412"/>
    </location>
</feature>
<evidence type="ECO:0000256" key="4">
    <source>
        <dbReference type="ARBA" id="ARBA00022989"/>
    </source>
</evidence>
<feature type="transmembrane region" description="Helical" evidence="6">
    <location>
        <begin position="250"/>
        <end position="272"/>
    </location>
</feature>
<dbReference type="PANTHER" id="PTHR30250:SF11">
    <property type="entry name" value="O-ANTIGEN TRANSPORTER-RELATED"/>
    <property type="match status" value="1"/>
</dbReference>
<keyword evidence="8" id="KW-1185">Reference proteome</keyword>
<keyword evidence="3 6" id="KW-0812">Transmembrane</keyword>
<feature type="transmembrane region" description="Helical" evidence="6">
    <location>
        <begin position="146"/>
        <end position="171"/>
    </location>
</feature>
<feature type="transmembrane region" description="Helical" evidence="6">
    <location>
        <begin position="177"/>
        <end position="198"/>
    </location>
</feature>
<gene>
    <name evidence="7" type="ORF">RM552_13895</name>
</gene>
<protein>
    <recommendedName>
        <fullName evidence="9">Polysaccharide biosynthesis protein</fullName>
    </recommendedName>
</protein>
<evidence type="ECO:0000313" key="7">
    <source>
        <dbReference type="EMBL" id="MDT0595943.1"/>
    </source>
</evidence>
<feature type="transmembrane region" description="Helical" evidence="6">
    <location>
        <begin position="299"/>
        <end position="322"/>
    </location>
</feature>
<sequence length="422" mass="46804">MPNNNSLLRNILVLVMGSGTAKLIGFASVLVLTRLYTPEQFGMFNVYLSLVLLIGPLVALRYPLAIPLPRTNIAASNLLILCVSLAAVLSCCVFLLFNYAKPLQQLLSLSSFDSTFFIILSISIFIYSIHEILVSWNIRNKSFKKVAIAEALVSFSAAIVKISIPFIGLGITFGLVYGHILGVLLGFLFLLISLKINSTAVTRVSMKRVAKMYSDFPKFRLPSQFLMILSAQLPILVFNHYFGKAETGQLGLAISVIAVPMMLIANTASQAYHGEVAKIGKKKPDEIYKVSLNLCKKMALIGIVPALFLTITGKYLFAFFFGEIWSDAGVFASILSVMLFFQFIANPIGHALSVFKRNDLFLILNFMRACMVVSCFLMGSWLTFTPFELILLYSIALGTFYVMYAIFVLIFLKKESKRIAKS</sequence>
<feature type="transmembrane region" description="Helical" evidence="6">
    <location>
        <begin position="12"/>
        <end position="32"/>
    </location>
</feature>
<name>A0ABU2ZV84_9ALTE</name>
<dbReference type="RefSeq" id="WP_311369460.1">
    <property type="nucleotide sequence ID" value="NZ_JAVRHX010000004.1"/>
</dbReference>
<keyword evidence="2" id="KW-1003">Cell membrane</keyword>
<feature type="transmembrane region" description="Helical" evidence="6">
    <location>
        <begin position="219"/>
        <end position="238"/>
    </location>
</feature>
<evidence type="ECO:0000256" key="5">
    <source>
        <dbReference type="ARBA" id="ARBA00023136"/>
    </source>
</evidence>
<evidence type="ECO:0000313" key="8">
    <source>
        <dbReference type="Proteomes" id="UP001253545"/>
    </source>
</evidence>
<feature type="transmembrane region" description="Helical" evidence="6">
    <location>
        <begin position="116"/>
        <end position="134"/>
    </location>
</feature>
<keyword evidence="4 6" id="KW-1133">Transmembrane helix</keyword>
<dbReference type="Proteomes" id="UP001253545">
    <property type="component" value="Unassembled WGS sequence"/>
</dbReference>
<reference evidence="7 8" key="1">
    <citation type="submission" date="2023-09" db="EMBL/GenBank/DDBJ databases">
        <authorList>
            <person name="Rey-Velasco X."/>
        </authorList>
    </citation>
    <scope>NUCLEOTIDE SEQUENCE [LARGE SCALE GENOMIC DNA]</scope>
    <source>
        <strain evidence="7 8">P117</strain>
    </source>
</reference>
<dbReference type="EMBL" id="JAVRHX010000004">
    <property type="protein sequence ID" value="MDT0595943.1"/>
    <property type="molecule type" value="Genomic_DNA"/>
</dbReference>
<feature type="transmembrane region" description="Helical" evidence="6">
    <location>
        <begin position="44"/>
        <end position="62"/>
    </location>
</feature>
<evidence type="ECO:0000256" key="3">
    <source>
        <dbReference type="ARBA" id="ARBA00022692"/>
    </source>
</evidence>
<evidence type="ECO:0000256" key="2">
    <source>
        <dbReference type="ARBA" id="ARBA00022475"/>
    </source>
</evidence>
<feature type="transmembrane region" description="Helical" evidence="6">
    <location>
        <begin position="74"/>
        <end position="96"/>
    </location>
</feature>
<organism evidence="7 8">
    <name type="scientific">Glaciecola petra</name>
    <dbReference type="NCBI Taxonomy" id="3075602"/>
    <lineage>
        <taxon>Bacteria</taxon>
        <taxon>Pseudomonadati</taxon>
        <taxon>Pseudomonadota</taxon>
        <taxon>Gammaproteobacteria</taxon>
        <taxon>Alteromonadales</taxon>
        <taxon>Alteromonadaceae</taxon>
        <taxon>Glaciecola</taxon>
    </lineage>
</organism>